<dbReference type="EMBL" id="JABXOR010001236">
    <property type="protein sequence ID" value="NVP02405.1"/>
    <property type="molecule type" value="Genomic_DNA"/>
</dbReference>
<reference evidence="1 2" key="1">
    <citation type="submission" date="2020-06" db="EMBL/GenBank/DDBJ databases">
        <title>Photobacterium damselae subsp. damselae comparative genomics.</title>
        <authorList>
            <person name="Osorio C.R."/>
        </authorList>
    </citation>
    <scope>NUCLEOTIDE SEQUENCE [LARGE SCALE GENOMIC DNA]</scope>
    <source>
        <strain evidence="1 2">TW250/03</strain>
    </source>
</reference>
<accession>A0A850R1W0</accession>
<dbReference type="SUPFAM" id="SSF55469">
    <property type="entry name" value="FMN-dependent nitroreductase-like"/>
    <property type="match status" value="1"/>
</dbReference>
<protein>
    <submittedName>
        <fullName evidence="1">Nitroreductase</fullName>
    </submittedName>
</protein>
<proteinExistence type="predicted"/>
<comment type="caution">
    <text evidence="1">The sequence shown here is derived from an EMBL/GenBank/DDBJ whole genome shotgun (WGS) entry which is preliminary data.</text>
</comment>
<dbReference type="InterPro" id="IPR000415">
    <property type="entry name" value="Nitroreductase-like"/>
</dbReference>
<evidence type="ECO:0000313" key="2">
    <source>
        <dbReference type="Proteomes" id="UP000533429"/>
    </source>
</evidence>
<feature type="non-terminal residue" evidence="1">
    <location>
        <position position="37"/>
    </location>
</feature>
<sequence>MDALTLLLNRRSLPRLAEPAPSGEALENILRAGLRAP</sequence>
<dbReference type="AlphaFoldDB" id="A0A850R1W0"/>
<name>A0A850R1W0_PHODD</name>
<gene>
    <name evidence="1" type="ORF">HWA77_19495</name>
</gene>
<dbReference type="GO" id="GO:0016491">
    <property type="term" value="F:oxidoreductase activity"/>
    <property type="evidence" value="ECO:0007669"/>
    <property type="project" value="InterPro"/>
</dbReference>
<dbReference type="Proteomes" id="UP000533429">
    <property type="component" value="Unassembled WGS sequence"/>
</dbReference>
<organism evidence="1 2">
    <name type="scientific">Photobacterium damselae subsp. damselae</name>
    <name type="common">Listonella damsela</name>
    <dbReference type="NCBI Taxonomy" id="85581"/>
    <lineage>
        <taxon>Bacteria</taxon>
        <taxon>Pseudomonadati</taxon>
        <taxon>Pseudomonadota</taxon>
        <taxon>Gammaproteobacteria</taxon>
        <taxon>Vibrionales</taxon>
        <taxon>Vibrionaceae</taxon>
        <taxon>Photobacterium</taxon>
    </lineage>
</organism>
<evidence type="ECO:0000313" key="1">
    <source>
        <dbReference type="EMBL" id="NVP02405.1"/>
    </source>
</evidence>